<evidence type="ECO:0000313" key="2">
    <source>
        <dbReference type="EMBL" id="MBO2011658.1"/>
    </source>
</evidence>
<dbReference type="RefSeq" id="WP_208177351.1">
    <property type="nucleotide sequence ID" value="NZ_JAGETZ010000012.1"/>
</dbReference>
<keyword evidence="1" id="KW-0732">Signal</keyword>
<proteinExistence type="predicted"/>
<comment type="caution">
    <text evidence="2">The sequence shown here is derived from an EMBL/GenBank/DDBJ whole genome shotgun (WGS) entry which is preliminary data.</text>
</comment>
<feature type="signal peptide" evidence="1">
    <location>
        <begin position="1"/>
        <end position="18"/>
    </location>
</feature>
<evidence type="ECO:0000256" key="1">
    <source>
        <dbReference type="SAM" id="SignalP"/>
    </source>
</evidence>
<name>A0ABS3QKX3_9BACT</name>
<feature type="chain" id="PRO_5045323562" evidence="1">
    <location>
        <begin position="19"/>
        <end position="298"/>
    </location>
</feature>
<gene>
    <name evidence="2" type="ORF">J4E00_21515</name>
</gene>
<dbReference type="Proteomes" id="UP000664369">
    <property type="component" value="Unassembled WGS sequence"/>
</dbReference>
<dbReference type="PROSITE" id="PS51257">
    <property type="entry name" value="PROKAR_LIPOPROTEIN"/>
    <property type="match status" value="1"/>
</dbReference>
<keyword evidence="3" id="KW-1185">Reference proteome</keyword>
<protein>
    <submittedName>
        <fullName evidence="2">Uncharacterized protein</fullName>
    </submittedName>
</protein>
<evidence type="ECO:0000313" key="3">
    <source>
        <dbReference type="Proteomes" id="UP000664369"/>
    </source>
</evidence>
<sequence>MNQSFRAFVLAGAGLLLAASCQPQTKSGSAASTKPAAAIPEMPTAAPAMDGGRPSVSLAATKATASVADAPAFLVANNLAPLWQANFGQQENNHSRPTILDGFYGPEHRHISVIVEQVRQDAAHPNVFQVQGRTRYKKNITPFDGTITVDAVKPLKVYLDLDSVEEAHAHAYTATAHFVLRENPAADGAGTYRGTAAMDFYQLGSGKLDLVQTLPDNSLPTGGGGLLFRGQWQSLRSGLRKDVAFATYAQAVVPDAMSDLYIGDRGDSLNPKYARLDWSEAWENDEWWAKPAKPALSL</sequence>
<dbReference type="EMBL" id="JAGETZ010000012">
    <property type="protein sequence ID" value="MBO2011658.1"/>
    <property type="molecule type" value="Genomic_DNA"/>
</dbReference>
<accession>A0ABS3QKX3</accession>
<reference evidence="2 3" key="1">
    <citation type="submission" date="2021-03" db="EMBL/GenBank/DDBJ databases">
        <authorList>
            <person name="Kim M.K."/>
        </authorList>
    </citation>
    <scope>NUCLEOTIDE SEQUENCE [LARGE SCALE GENOMIC DNA]</scope>
    <source>
        <strain evidence="2 3">BT442</strain>
    </source>
</reference>
<organism evidence="2 3">
    <name type="scientific">Hymenobacter negativus</name>
    <dbReference type="NCBI Taxonomy" id="2795026"/>
    <lineage>
        <taxon>Bacteria</taxon>
        <taxon>Pseudomonadati</taxon>
        <taxon>Bacteroidota</taxon>
        <taxon>Cytophagia</taxon>
        <taxon>Cytophagales</taxon>
        <taxon>Hymenobacteraceae</taxon>
        <taxon>Hymenobacter</taxon>
    </lineage>
</organism>